<organism evidence="1 2">
    <name type="scientific">Tieghemostelium lacteum</name>
    <name type="common">Slime mold</name>
    <name type="synonym">Dictyostelium lacteum</name>
    <dbReference type="NCBI Taxonomy" id="361077"/>
    <lineage>
        <taxon>Eukaryota</taxon>
        <taxon>Amoebozoa</taxon>
        <taxon>Evosea</taxon>
        <taxon>Eumycetozoa</taxon>
        <taxon>Dictyostelia</taxon>
        <taxon>Dictyosteliales</taxon>
        <taxon>Raperosteliaceae</taxon>
        <taxon>Tieghemostelium</taxon>
    </lineage>
</organism>
<evidence type="ECO:0000313" key="2">
    <source>
        <dbReference type="Proteomes" id="UP000076078"/>
    </source>
</evidence>
<keyword evidence="2" id="KW-1185">Reference proteome</keyword>
<proteinExistence type="predicted"/>
<sequence>MMSSNKEKNYYGEKNCSIIYNNKNGVMVSCKNKSYFEHSETGELLCGVHSKKYKKMVKDLKKRDKGDAQRILLEKYRDEDTLIESFRVENETNGKKGTVVLSRLQMMHAPDDIAGYRKVFPNFKHGPRKDGLGMPSLSPMSLGPVEHGQPVVPVSLNIENFHQGSKCFQKDLESDGKTVGKTYEESRNKMFQDSEPHRHKYKDGKGKPLLPLFFVWIDSKSKQHYLNALQCRQFYCNFYERLVSQQDDFKKLQQLKNSGVNLQIIGYDARPVKPDDILLEYQNTKLPFGHELVLATMLWFDDPQQYPWRKFKTFDF</sequence>
<dbReference type="Proteomes" id="UP000076078">
    <property type="component" value="Unassembled WGS sequence"/>
</dbReference>
<comment type="caution">
    <text evidence="1">The sequence shown here is derived from an EMBL/GenBank/DDBJ whole genome shotgun (WGS) entry which is preliminary data.</text>
</comment>
<dbReference type="OMA" id="FHQGSKC"/>
<accession>A0A152A541</accession>
<dbReference type="InParanoid" id="A0A152A541"/>
<dbReference type="OrthoDB" id="17543at2759"/>
<protein>
    <submittedName>
        <fullName evidence="1">Uncharacterized protein</fullName>
    </submittedName>
</protein>
<gene>
    <name evidence="1" type="ORF">DLAC_02314</name>
</gene>
<reference evidence="1 2" key="1">
    <citation type="submission" date="2015-12" db="EMBL/GenBank/DDBJ databases">
        <title>Dictyostelia acquired genes for synthesis and detection of signals that induce cell-type specialization by lateral gene transfer from prokaryotes.</title>
        <authorList>
            <person name="Gloeckner G."/>
            <person name="Schaap P."/>
        </authorList>
    </citation>
    <scope>NUCLEOTIDE SEQUENCE [LARGE SCALE GENOMIC DNA]</scope>
    <source>
        <strain evidence="1 2">TK</strain>
    </source>
</reference>
<dbReference type="EMBL" id="LODT01000011">
    <property type="protein sequence ID" value="KYR01197.1"/>
    <property type="molecule type" value="Genomic_DNA"/>
</dbReference>
<name>A0A152A541_TIELA</name>
<dbReference type="AlphaFoldDB" id="A0A152A541"/>
<evidence type="ECO:0000313" key="1">
    <source>
        <dbReference type="EMBL" id="KYR01197.1"/>
    </source>
</evidence>